<dbReference type="Proteomes" id="UP001223016">
    <property type="component" value="Unassembled WGS sequence"/>
</dbReference>
<keyword evidence="2" id="KW-1185">Reference proteome</keyword>
<dbReference type="InterPro" id="IPR047715">
    <property type="entry name" value="EboA_dom"/>
</dbReference>
<sequence length="259" mass="29456">MIEIAPNGLAALELREEILTEQLQRFTRHLQISELQWWEGALQQIAKNPTANTLVFLSSQCKRYLAEQATTDNAIWTKTQKARVQLLAEALKHQEPGNRSPLLRQFYAWGDDQEKIAILKALDWFDASGQCLDLALQAGRTHNSQVFAAIALDNPFPSSHYNERAFHQLVLKALSMSLEIQRLLGLPERRSSSLNQLALDLMEEQLAAERPVSVGLVHVIAFALLTASQHQRLAQLNQAQRLPAEWADHFYQYETRLPQ</sequence>
<evidence type="ECO:0000313" key="1">
    <source>
        <dbReference type="EMBL" id="MDO7929232.1"/>
    </source>
</evidence>
<gene>
    <name evidence="1" type="ORF">Q6A51_20820</name>
</gene>
<evidence type="ECO:0000313" key="2">
    <source>
        <dbReference type="Proteomes" id="UP001223016"/>
    </source>
</evidence>
<reference evidence="1 2" key="1">
    <citation type="submission" date="2023-07" db="EMBL/GenBank/DDBJ databases">
        <title>Identification of four novel Pseudomonas species associated with bacterial leaf spot of cucurbits.</title>
        <authorList>
            <person name="Fullem K.R."/>
        </authorList>
    </citation>
    <scope>NUCLEOTIDE SEQUENCE [LARGE SCALE GENOMIC DNA]</scope>
    <source>
        <strain evidence="1 2">KFB 138</strain>
    </source>
</reference>
<dbReference type="NCBIfam" id="NF035938">
    <property type="entry name" value="EboA_domain"/>
    <property type="match status" value="1"/>
</dbReference>
<name>A0ABT9CUR6_9PSED</name>
<dbReference type="RefSeq" id="WP_201017155.1">
    <property type="nucleotide sequence ID" value="NZ_JAUQOO010000018.1"/>
</dbReference>
<accession>A0ABT9CUR6</accession>
<comment type="caution">
    <text evidence="1">The sequence shown here is derived from an EMBL/GenBank/DDBJ whole genome shotgun (WGS) entry which is preliminary data.</text>
</comment>
<proteinExistence type="predicted"/>
<protein>
    <submittedName>
        <fullName evidence="1">EboA domain-containing protein</fullName>
    </submittedName>
</protein>
<organism evidence="1 2">
    <name type="scientific">Pseudomonas serbiensis</name>
    <dbReference type="NCBI Taxonomy" id="3064350"/>
    <lineage>
        <taxon>Bacteria</taxon>
        <taxon>Pseudomonadati</taxon>
        <taxon>Pseudomonadota</taxon>
        <taxon>Gammaproteobacteria</taxon>
        <taxon>Pseudomonadales</taxon>
        <taxon>Pseudomonadaceae</taxon>
        <taxon>Pseudomonas</taxon>
    </lineage>
</organism>
<dbReference type="EMBL" id="JAUQOO010000018">
    <property type="protein sequence ID" value="MDO7929232.1"/>
    <property type="molecule type" value="Genomic_DNA"/>
</dbReference>